<gene>
    <name evidence="1" type="ORF">HPE63_16050</name>
</gene>
<evidence type="ECO:0000313" key="2">
    <source>
        <dbReference type="Proteomes" id="UP000598350"/>
    </source>
</evidence>
<organism evidence="1 2">
    <name type="scientific">Maribacter arenosus</name>
    <dbReference type="NCBI Taxonomy" id="1854708"/>
    <lineage>
        <taxon>Bacteria</taxon>
        <taxon>Pseudomonadati</taxon>
        <taxon>Bacteroidota</taxon>
        <taxon>Flavobacteriia</taxon>
        <taxon>Flavobacteriales</taxon>
        <taxon>Flavobacteriaceae</taxon>
        <taxon>Maribacter</taxon>
    </lineage>
</organism>
<dbReference type="EMBL" id="JABTCG010000006">
    <property type="protein sequence ID" value="MBD0852195.1"/>
    <property type="molecule type" value="Genomic_DNA"/>
</dbReference>
<dbReference type="RefSeq" id="WP_188315322.1">
    <property type="nucleotide sequence ID" value="NZ_JABTCG010000006.1"/>
</dbReference>
<dbReference type="PANTHER" id="PTHR34986">
    <property type="entry name" value="EVOLVED BETA-GALACTOSIDASE SUBUNIT BETA"/>
    <property type="match status" value="1"/>
</dbReference>
<accession>A0ABR7VH31</accession>
<sequence length="149" mass="16932">MIIDKIENAGLYTGISERIKTALDYIQNTDFSIMGNGNYEIEGDTIFALINEYKTKNANESFLEGHRDYIDVQYIVEGFEQVGVVMLDGQKAIKEYDANDDFVLFTEKHSLVSLKKDMFVIFFPDDLHMPGLKIGKPALVKKVVVKVKI</sequence>
<dbReference type="PANTHER" id="PTHR34986:SF1">
    <property type="entry name" value="PROTEIN YIAL"/>
    <property type="match status" value="1"/>
</dbReference>
<dbReference type="InterPro" id="IPR037012">
    <property type="entry name" value="NanQ/TabA/YiaL_sf"/>
</dbReference>
<name>A0ABR7VH31_9FLAO</name>
<dbReference type="SUPFAM" id="SSF51197">
    <property type="entry name" value="Clavaminate synthase-like"/>
    <property type="match status" value="1"/>
</dbReference>
<reference evidence="1 2" key="1">
    <citation type="submission" date="2020-05" db="EMBL/GenBank/DDBJ databases">
        <title>The draft genome sequence of Maribacter arenosus CAU 1321.</title>
        <authorList>
            <person name="Mu L."/>
        </authorList>
    </citation>
    <scope>NUCLEOTIDE SEQUENCE [LARGE SCALE GENOMIC DNA]</scope>
    <source>
        <strain evidence="1 2">CAU 1321</strain>
    </source>
</reference>
<dbReference type="Proteomes" id="UP000598350">
    <property type="component" value="Unassembled WGS sequence"/>
</dbReference>
<dbReference type="NCBIfam" id="TIGR00022">
    <property type="entry name" value="YhcH/YjgK/YiaL family protein"/>
    <property type="match status" value="1"/>
</dbReference>
<dbReference type="InterPro" id="IPR004375">
    <property type="entry name" value="NanQ/TabA/YiaL"/>
</dbReference>
<evidence type="ECO:0000313" key="1">
    <source>
        <dbReference type="EMBL" id="MBD0852195.1"/>
    </source>
</evidence>
<proteinExistence type="predicted"/>
<comment type="caution">
    <text evidence="1">The sequence shown here is derived from an EMBL/GenBank/DDBJ whole genome shotgun (WGS) entry which is preliminary data.</text>
</comment>
<keyword evidence="2" id="KW-1185">Reference proteome</keyword>
<dbReference type="Pfam" id="PF04074">
    <property type="entry name" value="DUF386"/>
    <property type="match status" value="1"/>
</dbReference>
<protein>
    <submittedName>
        <fullName evidence="1">YhcH/YjgK/YiaL family protein</fullName>
    </submittedName>
</protein>
<dbReference type="Gene3D" id="2.60.120.370">
    <property type="entry name" value="YhcH/YjgK/YiaL"/>
    <property type="match status" value="1"/>
</dbReference>